<evidence type="ECO:0000313" key="5">
    <source>
        <dbReference type="EMBL" id="GAA5152192.1"/>
    </source>
</evidence>
<dbReference type="InterPro" id="IPR029441">
    <property type="entry name" value="Cass2"/>
</dbReference>
<dbReference type="Proteomes" id="UP001500221">
    <property type="component" value="Unassembled WGS sequence"/>
</dbReference>
<dbReference type="InterPro" id="IPR011256">
    <property type="entry name" value="Reg_factor_effector_dom_sf"/>
</dbReference>
<dbReference type="RefSeq" id="WP_345460742.1">
    <property type="nucleotide sequence ID" value="NZ_BAABKG010000004.1"/>
</dbReference>
<feature type="domain" description="HTH araC/xylS-type" evidence="4">
    <location>
        <begin position="6"/>
        <end position="106"/>
    </location>
</feature>
<dbReference type="Gene3D" id="3.20.80.10">
    <property type="entry name" value="Regulatory factor, effector binding domain"/>
    <property type="match status" value="1"/>
</dbReference>
<dbReference type="PROSITE" id="PS00041">
    <property type="entry name" value="HTH_ARAC_FAMILY_1"/>
    <property type="match status" value="1"/>
</dbReference>
<evidence type="ECO:0000256" key="1">
    <source>
        <dbReference type="ARBA" id="ARBA00023015"/>
    </source>
</evidence>
<dbReference type="InterPro" id="IPR018060">
    <property type="entry name" value="HTH_AraC"/>
</dbReference>
<dbReference type="SMART" id="SM00871">
    <property type="entry name" value="AraC_E_bind"/>
    <property type="match status" value="1"/>
</dbReference>
<dbReference type="PROSITE" id="PS01124">
    <property type="entry name" value="HTH_ARAC_FAMILY_2"/>
    <property type="match status" value="1"/>
</dbReference>
<dbReference type="Gene3D" id="1.10.10.60">
    <property type="entry name" value="Homeodomain-like"/>
    <property type="match status" value="1"/>
</dbReference>
<comment type="caution">
    <text evidence="5">The sequence shown here is derived from an EMBL/GenBank/DDBJ whole genome shotgun (WGS) entry which is preliminary data.</text>
</comment>
<dbReference type="Pfam" id="PF14526">
    <property type="entry name" value="Cass2"/>
    <property type="match status" value="1"/>
</dbReference>
<dbReference type="SUPFAM" id="SSF46689">
    <property type="entry name" value="Homeodomain-like"/>
    <property type="match status" value="1"/>
</dbReference>
<protein>
    <submittedName>
        <fullName evidence="5">AraC family transcriptional regulator</fullName>
    </submittedName>
</protein>
<dbReference type="InterPro" id="IPR009057">
    <property type="entry name" value="Homeodomain-like_sf"/>
</dbReference>
<accession>A0ABP9PU14</accession>
<organism evidence="5 6">
    <name type="scientific">Nocardioides marinquilinus</name>
    <dbReference type="NCBI Taxonomy" id="1210400"/>
    <lineage>
        <taxon>Bacteria</taxon>
        <taxon>Bacillati</taxon>
        <taxon>Actinomycetota</taxon>
        <taxon>Actinomycetes</taxon>
        <taxon>Propionibacteriales</taxon>
        <taxon>Nocardioidaceae</taxon>
        <taxon>Nocardioides</taxon>
    </lineage>
</organism>
<evidence type="ECO:0000313" key="6">
    <source>
        <dbReference type="Proteomes" id="UP001500221"/>
    </source>
</evidence>
<keyword evidence="1" id="KW-0805">Transcription regulation</keyword>
<proteinExistence type="predicted"/>
<dbReference type="EMBL" id="BAABKG010000004">
    <property type="protein sequence ID" value="GAA5152192.1"/>
    <property type="molecule type" value="Genomic_DNA"/>
</dbReference>
<name>A0ABP9PU14_9ACTN</name>
<evidence type="ECO:0000256" key="2">
    <source>
        <dbReference type="ARBA" id="ARBA00023125"/>
    </source>
</evidence>
<dbReference type="InterPro" id="IPR010499">
    <property type="entry name" value="AraC_E-bd"/>
</dbReference>
<reference evidence="6" key="1">
    <citation type="journal article" date="2019" name="Int. J. Syst. Evol. Microbiol.">
        <title>The Global Catalogue of Microorganisms (GCM) 10K type strain sequencing project: providing services to taxonomists for standard genome sequencing and annotation.</title>
        <authorList>
            <consortium name="The Broad Institute Genomics Platform"/>
            <consortium name="The Broad Institute Genome Sequencing Center for Infectious Disease"/>
            <person name="Wu L."/>
            <person name="Ma J."/>
        </authorList>
    </citation>
    <scope>NUCLEOTIDE SEQUENCE [LARGE SCALE GENOMIC DNA]</scope>
    <source>
        <strain evidence="6">JCM 18459</strain>
    </source>
</reference>
<dbReference type="Pfam" id="PF12833">
    <property type="entry name" value="HTH_18"/>
    <property type="match status" value="1"/>
</dbReference>
<evidence type="ECO:0000256" key="3">
    <source>
        <dbReference type="ARBA" id="ARBA00023163"/>
    </source>
</evidence>
<keyword evidence="6" id="KW-1185">Reference proteome</keyword>
<dbReference type="InterPro" id="IPR018062">
    <property type="entry name" value="HTH_AraC-typ_CS"/>
</dbReference>
<gene>
    <name evidence="5" type="ORF">GCM10023340_32120</name>
</gene>
<dbReference type="SUPFAM" id="SSF55136">
    <property type="entry name" value="Probable bacterial effector-binding domain"/>
    <property type="match status" value="1"/>
</dbReference>
<dbReference type="PANTHER" id="PTHR47504">
    <property type="entry name" value="RIGHT ORIGIN-BINDING PROTEIN"/>
    <property type="match status" value="1"/>
</dbReference>
<keyword evidence="2" id="KW-0238">DNA-binding</keyword>
<keyword evidence="3" id="KW-0804">Transcription</keyword>
<sequence>MLDRWNRAIAEIEERLAETGEPVDVAALARTALTSEHHFRRVFSALAGMPLSDYVRRRRLTLATAEVVAGAGVLDVAVRHGYGSAEAFTRAFKAWHAMTPSEARRPGAVLQTQPRLTFHLRIEGADPMRHRIERLDGFTLVGRHARLPLRYEGENTALVDFHRSLPAGLDDRLRELADVPALPGLLSASSGFEEGRGDGSDFDHHHAVATTRSPAELPDDLDTLRVEPSTWVVFEADGPTADGVLLGRVQQLWAEAFSQWFPANPYQVVPGPEVLRLTYADDGASGRGELWLPVEHVAG</sequence>
<dbReference type="InterPro" id="IPR050959">
    <property type="entry name" value="MarA-like"/>
</dbReference>
<dbReference type="PANTHER" id="PTHR47504:SF5">
    <property type="entry name" value="RIGHT ORIGIN-BINDING PROTEIN"/>
    <property type="match status" value="1"/>
</dbReference>
<dbReference type="SMART" id="SM00342">
    <property type="entry name" value="HTH_ARAC"/>
    <property type="match status" value="1"/>
</dbReference>
<evidence type="ECO:0000259" key="4">
    <source>
        <dbReference type="PROSITE" id="PS01124"/>
    </source>
</evidence>